<proteinExistence type="predicted"/>
<dbReference type="Proteomes" id="UP001201812">
    <property type="component" value="Unassembled WGS sequence"/>
</dbReference>
<evidence type="ECO:0000313" key="2">
    <source>
        <dbReference type="Proteomes" id="UP001201812"/>
    </source>
</evidence>
<dbReference type="AlphaFoldDB" id="A0AAD4MX45"/>
<keyword evidence="2" id="KW-1185">Reference proteome</keyword>
<name>A0AAD4MX45_9BILA</name>
<organism evidence="1 2">
    <name type="scientific">Ditylenchus destructor</name>
    <dbReference type="NCBI Taxonomy" id="166010"/>
    <lineage>
        <taxon>Eukaryota</taxon>
        <taxon>Metazoa</taxon>
        <taxon>Ecdysozoa</taxon>
        <taxon>Nematoda</taxon>
        <taxon>Chromadorea</taxon>
        <taxon>Rhabditida</taxon>
        <taxon>Tylenchina</taxon>
        <taxon>Tylenchomorpha</taxon>
        <taxon>Sphaerularioidea</taxon>
        <taxon>Anguinidae</taxon>
        <taxon>Anguininae</taxon>
        <taxon>Ditylenchus</taxon>
    </lineage>
</organism>
<gene>
    <name evidence="1" type="ORF">DdX_12059</name>
</gene>
<dbReference type="EMBL" id="JAKKPZ010000037">
    <property type="protein sequence ID" value="KAI1708112.1"/>
    <property type="molecule type" value="Genomic_DNA"/>
</dbReference>
<comment type="caution">
    <text evidence="1">The sequence shown here is derived from an EMBL/GenBank/DDBJ whole genome shotgun (WGS) entry which is preliminary data.</text>
</comment>
<evidence type="ECO:0000313" key="1">
    <source>
        <dbReference type="EMBL" id="KAI1708112.1"/>
    </source>
</evidence>
<accession>A0AAD4MX45</accession>
<sequence>MILSTPQNRQGRAVSVGACIGEANAAEKDSAPKRTPTGNVAPLEIRKTSACGPNTLGIEGSPYAAHSRMRRRSTRRRLSQVQKAVNFNEWSNKKYVFIFDSL</sequence>
<reference evidence="1" key="1">
    <citation type="submission" date="2022-01" db="EMBL/GenBank/DDBJ databases">
        <title>Genome Sequence Resource for Two Populations of Ditylenchus destructor, the Migratory Endoparasitic Phytonematode.</title>
        <authorList>
            <person name="Zhang H."/>
            <person name="Lin R."/>
            <person name="Xie B."/>
        </authorList>
    </citation>
    <scope>NUCLEOTIDE SEQUENCE</scope>
    <source>
        <strain evidence="1">BazhouSP</strain>
    </source>
</reference>
<protein>
    <submittedName>
        <fullName evidence="1">Uncharacterized protein</fullName>
    </submittedName>
</protein>